<accession>A0A915KXL5</accession>
<organism evidence="1 2">
    <name type="scientific">Romanomermis culicivorax</name>
    <name type="common">Nematode worm</name>
    <dbReference type="NCBI Taxonomy" id="13658"/>
    <lineage>
        <taxon>Eukaryota</taxon>
        <taxon>Metazoa</taxon>
        <taxon>Ecdysozoa</taxon>
        <taxon>Nematoda</taxon>
        <taxon>Enoplea</taxon>
        <taxon>Dorylaimia</taxon>
        <taxon>Mermithida</taxon>
        <taxon>Mermithoidea</taxon>
        <taxon>Mermithidae</taxon>
        <taxon>Romanomermis</taxon>
    </lineage>
</organism>
<dbReference type="AlphaFoldDB" id="A0A915KXL5"/>
<keyword evidence="1" id="KW-1185">Reference proteome</keyword>
<proteinExistence type="predicted"/>
<dbReference type="Proteomes" id="UP000887565">
    <property type="component" value="Unplaced"/>
</dbReference>
<evidence type="ECO:0000313" key="1">
    <source>
        <dbReference type="Proteomes" id="UP000887565"/>
    </source>
</evidence>
<dbReference type="WBParaSite" id="nRc.2.0.1.t43214-RA">
    <property type="protein sequence ID" value="nRc.2.0.1.t43214-RA"/>
    <property type="gene ID" value="nRc.2.0.1.g43214"/>
</dbReference>
<protein>
    <submittedName>
        <fullName evidence="2">Uncharacterized protein</fullName>
    </submittedName>
</protein>
<reference evidence="2" key="1">
    <citation type="submission" date="2022-11" db="UniProtKB">
        <authorList>
            <consortium name="WormBaseParasite"/>
        </authorList>
    </citation>
    <scope>IDENTIFICATION</scope>
</reference>
<sequence length="110" mass="12113">MMWDRPLGQLNSQVVKLVVNEPQLVARWTNNAVAIVAGIQKSAQNAAGRLDASFTTSSLAYSHNRYKGNCVENISVMQKVLNGFRKRFNLGYNAQSLANALNDLSKLSQS</sequence>
<name>A0A915KXL5_ROMCU</name>
<evidence type="ECO:0000313" key="2">
    <source>
        <dbReference type="WBParaSite" id="nRc.2.0.1.t43214-RA"/>
    </source>
</evidence>